<keyword evidence="2" id="KW-1185">Reference proteome</keyword>
<accession>A0A813R5Y5</accession>
<comment type="caution">
    <text evidence="1">The sequence shown here is derived from an EMBL/GenBank/DDBJ whole genome shotgun (WGS) entry which is preliminary data.</text>
</comment>
<name>A0A813R5Y5_9BILA</name>
<organism evidence="1 2">
    <name type="scientific">Brachionus calyciflorus</name>
    <dbReference type="NCBI Taxonomy" id="104777"/>
    <lineage>
        <taxon>Eukaryota</taxon>
        <taxon>Metazoa</taxon>
        <taxon>Spiralia</taxon>
        <taxon>Gnathifera</taxon>
        <taxon>Rotifera</taxon>
        <taxon>Eurotatoria</taxon>
        <taxon>Monogononta</taxon>
        <taxon>Pseudotrocha</taxon>
        <taxon>Ploima</taxon>
        <taxon>Brachionidae</taxon>
        <taxon>Brachionus</taxon>
    </lineage>
</organism>
<proteinExistence type="predicted"/>
<protein>
    <submittedName>
        <fullName evidence="1">Uncharacterized protein</fullName>
    </submittedName>
</protein>
<dbReference type="AlphaFoldDB" id="A0A813R5Y5"/>
<evidence type="ECO:0000313" key="1">
    <source>
        <dbReference type="EMBL" id="CAF0776967.1"/>
    </source>
</evidence>
<sequence length="111" mass="13102">MDNLENLLVINLNINQNNKNSNFPDKIEDQWDSCDEEIESIYQSNNKVNSLDRPVCDKKRPSLDLKKMRNNTFKNKLKSIKKKQKKKNAYKNCLSSFVSKNSKNFYINKIL</sequence>
<dbReference type="Proteomes" id="UP000663879">
    <property type="component" value="Unassembled WGS sequence"/>
</dbReference>
<dbReference type="EMBL" id="CAJNOC010000561">
    <property type="protein sequence ID" value="CAF0776967.1"/>
    <property type="molecule type" value="Genomic_DNA"/>
</dbReference>
<reference evidence="1" key="1">
    <citation type="submission" date="2021-02" db="EMBL/GenBank/DDBJ databases">
        <authorList>
            <person name="Nowell W R."/>
        </authorList>
    </citation>
    <scope>NUCLEOTIDE SEQUENCE</scope>
    <source>
        <strain evidence="1">Ploen Becks lab</strain>
    </source>
</reference>
<gene>
    <name evidence="1" type="ORF">OXX778_LOCUS5253</name>
</gene>
<evidence type="ECO:0000313" key="2">
    <source>
        <dbReference type="Proteomes" id="UP000663879"/>
    </source>
</evidence>